<protein>
    <submittedName>
        <fullName evidence="2">Uncharacterized protein</fullName>
    </submittedName>
</protein>
<dbReference type="EMBL" id="MN739682">
    <property type="protein sequence ID" value="QHT20730.1"/>
    <property type="molecule type" value="Genomic_DNA"/>
</dbReference>
<keyword evidence="1" id="KW-1133">Transmembrane helix</keyword>
<name>A0A6C0DWM9_9ZZZZ</name>
<accession>A0A6C0DWM9</accession>
<reference evidence="2" key="1">
    <citation type="journal article" date="2020" name="Nature">
        <title>Giant virus diversity and host interactions through global metagenomics.</title>
        <authorList>
            <person name="Schulz F."/>
            <person name="Roux S."/>
            <person name="Paez-Espino D."/>
            <person name="Jungbluth S."/>
            <person name="Walsh D.A."/>
            <person name="Denef V.J."/>
            <person name="McMahon K.D."/>
            <person name="Konstantinidis K.T."/>
            <person name="Eloe-Fadrosh E.A."/>
            <person name="Kyrpides N.C."/>
            <person name="Woyke T."/>
        </authorList>
    </citation>
    <scope>NUCLEOTIDE SEQUENCE</scope>
    <source>
        <strain evidence="2">GVMAG-M-3300023174-68</strain>
    </source>
</reference>
<proteinExistence type="predicted"/>
<evidence type="ECO:0000313" key="2">
    <source>
        <dbReference type="EMBL" id="QHT20730.1"/>
    </source>
</evidence>
<sequence>MKSLLDDISSQVIDFSFKLFKKKKNQDKIKYIIANITNYAFQSIKPYLYTIIILLVTMFFINCAQFYYYMKIKHVLQYSN</sequence>
<evidence type="ECO:0000256" key="1">
    <source>
        <dbReference type="SAM" id="Phobius"/>
    </source>
</evidence>
<keyword evidence="1" id="KW-0812">Transmembrane</keyword>
<dbReference type="AlphaFoldDB" id="A0A6C0DWM9"/>
<feature type="transmembrane region" description="Helical" evidence="1">
    <location>
        <begin position="47"/>
        <end position="70"/>
    </location>
</feature>
<keyword evidence="1" id="KW-0472">Membrane</keyword>
<organism evidence="2">
    <name type="scientific">viral metagenome</name>
    <dbReference type="NCBI Taxonomy" id="1070528"/>
    <lineage>
        <taxon>unclassified sequences</taxon>
        <taxon>metagenomes</taxon>
        <taxon>organismal metagenomes</taxon>
    </lineage>
</organism>